<dbReference type="OrthoDB" id="10025410at2759"/>
<evidence type="ECO:0000313" key="8">
    <source>
        <dbReference type="Ensembl" id="ENSAMXP00005008088.1"/>
    </source>
</evidence>
<evidence type="ECO:0000256" key="2">
    <source>
        <dbReference type="ARBA" id="ARBA00022692"/>
    </source>
</evidence>
<evidence type="ECO:0000256" key="4">
    <source>
        <dbReference type="ARBA" id="ARBA00023136"/>
    </source>
</evidence>
<feature type="signal peptide" evidence="6">
    <location>
        <begin position="1"/>
        <end position="23"/>
    </location>
</feature>
<evidence type="ECO:0000256" key="3">
    <source>
        <dbReference type="ARBA" id="ARBA00022989"/>
    </source>
</evidence>
<dbReference type="PANTHER" id="PTHR31395">
    <property type="entry name" value="SHISA"/>
    <property type="match status" value="1"/>
</dbReference>
<dbReference type="InterPro" id="IPR026910">
    <property type="entry name" value="Shisa"/>
</dbReference>
<name>A0A8B9HC18_ASTMX</name>
<evidence type="ECO:0000256" key="1">
    <source>
        <dbReference type="ARBA" id="ARBA00004370"/>
    </source>
</evidence>
<feature type="compositionally biased region" description="Low complexity" evidence="5">
    <location>
        <begin position="82"/>
        <end position="94"/>
    </location>
</feature>
<keyword evidence="2" id="KW-0812">Transmembrane</keyword>
<dbReference type="Pfam" id="PF13908">
    <property type="entry name" value="Shisa_N"/>
    <property type="match status" value="1"/>
</dbReference>
<evidence type="ECO:0000313" key="9">
    <source>
        <dbReference type="Proteomes" id="UP000694621"/>
    </source>
</evidence>
<feature type="chain" id="PRO_5034205588" description="Shisa N-terminal domain-containing protein" evidence="6">
    <location>
        <begin position="24"/>
        <end position="101"/>
    </location>
</feature>
<dbReference type="InterPro" id="IPR053891">
    <property type="entry name" value="Shisa_N"/>
</dbReference>
<dbReference type="Ensembl" id="ENSAMXT00005009077.1">
    <property type="protein sequence ID" value="ENSAMXP00005008088.1"/>
    <property type="gene ID" value="ENSAMXG00005004753.1"/>
</dbReference>
<reference evidence="8" key="1">
    <citation type="submission" date="2025-08" db="UniProtKB">
        <authorList>
            <consortium name="Ensembl"/>
        </authorList>
    </citation>
    <scope>IDENTIFICATION</scope>
</reference>
<evidence type="ECO:0000256" key="6">
    <source>
        <dbReference type="SAM" id="SignalP"/>
    </source>
</evidence>
<feature type="region of interest" description="Disordered" evidence="5">
    <location>
        <begin position="72"/>
        <end position="101"/>
    </location>
</feature>
<organism evidence="8 9">
    <name type="scientific">Astyanax mexicanus</name>
    <name type="common">Blind cave fish</name>
    <name type="synonym">Astyanax fasciatus mexicanus</name>
    <dbReference type="NCBI Taxonomy" id="7994"/>
    <lineage>
        <taxon>Eukaryota</taxon>
        <taxon>Metazoa</taxon>
        <taxon>Chordata</taxon>
        <taxon>Craniata</taxon>
        <taxon>Vertebrata</taxon>
        <taxon>Euteleostomi</taxon>
        <taxon>Actinopterygii</taxon>
        <taxon>Neopterygii</taxon>
        <taxon>Teleostei</taxon>
        <taxon>Ostariophysi</taxon>
        <taxon>Characiformes</taxon>
        <taxon>Characoidei</taxon>
        <taxon>Acestrorhamphidae</taxon>
        <taxon>Acestrorhamphinae</taxon>
        <taxon>Astyanax</taxon>
    </lineage>
</organism>
<comment type="subcellular location">
    <subcellularLocation>
        <location evidence="1">Membrane</location>
    </subcellularLocation>
</comment>
<evidence type="ECO:0000259" key="7">
    <source>
        <dbReference type="Pfam" id="PF13908"/>
    </source>
</evidence>
<keyword evidence="4" id="KW-0472">Membrane</keyword>
<evidence type="ECO:0000256" key="5">
    <source>
        <dbReference type="SAM" id="MobiDB-lite"/>
    </source>
</evidence>
<dbReference type="Proteomes" id="UP000694621">
    <property type="component" value="Unplaced"/>
</dbReference>
<keyword evidence="3" id="KW-1133">Transmembrane helix</keyword>
<dbReference type="GO" id="GO:0016020">
    <property type="term" value="C:membrane"/>
    <property type="evidence" value="ECO:0007669"/>
    <property type="project" value="UniProtKB-SubCell"/>
</dbReference>
<proteinExistence type="predicted"/>
<accession>A0A8B9HC18</accession>
<keyword evidence="6" id="KW-0732">Signal</keyword>
<sequence length="101" mass="10778">MGGVSVAGRLLSVAVTLLVGVGGEYCHGWLDSRAQWRDGFHCPERTDGREAVLCCGHCDLRYCCGDSRARLDQGDCTDTSRGQQTPGTDQTTGTASKTLLL</sequence>
<dbReference type="PANTHER" id="PTHR31395:SF25">
    <property type="entry name" value="ABLIM_ANCHOR DOMAIN-CONTAINING PROTEIN"/>
    <property type="match status" value="1"/>
</dbReference>
<protein>
    <recommendedName>
        <fullName evidence="7">Shisa N-terminal domain-containing protein</fullName>
    </recommendedName>
</protein>
<dbReference type="AlphaFoldDB" id="A0A8B9HC18"/>
<feature type="domain" description="Shisa N-terminal" evidence="7">
    <location>
        <begin position="23"/>
        <end position="77"/>
    </location>
</feature>